<protein>
    <submittedName>
        <fullName evidence="1">Uncharacterized protein</fullName>
    </submittedName>
</protein>
<name>A0A177CJB1_9PLEO</name>
<evidence type="ECO:0000313" key="2">
    <source>
        <dbReference type="Proteomes" id="UP000077069"/>
    </source>
</evidence>
<dbReference type="Proteomes" id="UP000077069">
    <property type="component" value="Unassembled WGS sequence"/>
</dbReference>
<dbReference type="RefSeq" id="XP_018037989.1">
    <property type="nucleotide sequence ID" value="XM_018187102.1"/>
</dbReference>
<keyword evidence="2" id="KW-1185">Reference proteome</keyword>
<dbReference type="GeneID" id="28770588"/>
<dbReference type="AlphaFoldDB" id="A0A177CJB1"/>
<dbReference type="EMBL" id="KV441551">
    <property type="protein sequence ID" value="OAG07624.1"/>
    <property type="molecule type" value="Genomic_DNA"/>
</dbReference>
<dbReference type="OrthoDB" id="10538041at2759"/>
<gene>
    <name evidence="1" type="ORF">CC84DRAFT_702401</name>
</gene>
<proteinExistence type="predicted"/>
<accession>A0A177CJB1</accession>
<evidence type="ECO:0000313" key="1">
    <source>
        <dbReference type="EMBL" id="OAG07624.1"/>
    </source>
</evidence>
<sequence>MPRRTHISEAECTHSHISKRCTLRIIAVSSALSILTSLCVQFRSGGRLRLLCGVGQTRNEQQEELLRMRSSGEAKCVSRRVCARITHSTISRPRRHVSQILDSTRGLSVSLKDGDINERSKTGRLLPIMVTHSFVHELDGYMIRP</sequence>
<reference evidence="1 2" key="1">
    <citation type="submission" date="2016-05" db="EMBL/GenBank/DDBJ databases">
        <title>Comparative analysis of secretome profiles of manganese(II)-oxidizing ascomycete fungi.</title>
        <authorList>
            <consortium name="DOE Joint Genome Institute"/>
            <person name="Zeiner C.A."/>
            <person name="Purvine S.O."/>
            <person name="Zink E.M."/>
            <person name="Wu S."/>
            <person name="Pasa-Tolic L."/>
            <person name="Chaput D.L."/>
            <person name="Haridas S."/>
            <person name="Grigoriev I.V."/>
            <person name="Santelli C.M."/>
            <person name="Hansel C.M."/>
        </authorList>
    </citation>
    <scope>NUCLEOTIDE SEQUENCE [LARGE SCALE GENOMIC DNA]</scope>
    <source>
        <strain evidence="1 2">AP3s5-JAC2a</strain>
    </source>
</reference>
<dbReference type="InParanoid" id="A0A177CJB1"/>
<organism evidence="1 2">
    <name type="scientific">Paraphaeosphaeria sporulosa</name>
    <dbReference type="NCBI Taxonomy" id="1460663"/>
    <lineage>
        <taxon>Eukaryota</taxon>
        <taxon>Fungi</taxon>
        <taxon>Dikarya</taxon>
        <taxon>Ascomycota</taxon>
        <taxon>Pezizomycotina</taxon>
        <taxon>Dothideomycetes</taxon>
        <taxon>Pleosporomycetidae</taxon>
        <taxon>Pleosporales</taxon>
        <taxon>Massarineae</taxon>
        <taxon>Didymosphaeriaceae</taxon>
        <taxon>Paraphaeosphaeria</taxon>
    </lineage>
</organism>